<feature type="region of interest" description="Disordered" evidence="1">
    <location>
        <begin position="127"/>
        <end position="164"/>
    </location>
</feature>
<dbReference type="EMBL" id="CADCTP010000020">
    <property type="protein sequence ID" value="CAA9215747.1"/>
    <property type="molecule type" value="Genomic_DNA"/>
</dbReference>
<feature type="compositionally biased region" description="Low complexity" evidence="1">
    <location>
        <begin position="1"/>
        <end position="12"/>
    </location>
</feature>
<accession>A0A6J4HA87</accession>
<reference evidence="2" key="1">
    <citation type="submission" date="2020-02" db="EMBL/GenBank/DDBJ databases">
        <authorList>
            <person name="Meier V. D."/>
        </authorList>
    </citation>
    <scope>NUCLEOTIDE SEQUENCE</scope>
    <source>
        <strain evidence="2">AVDCRST_MAG41</strain>
    </source>
</reference>
<proteinExistence type="predicted"/>
<organism evidence="2">
    <name type="scientific">uncultured Mycobacteriales bacterium</name>
    <dbReference type="NCBI Taxonomy" id="581187"/>
    <lineage>
        <taxon>Bacteria</taxon>
        <taxon>Bacillati</taxon>
        <taxon>Actinomycetota</taxon>
        <taxon>Actinomycetes</taxon>
        <taxon>Mycobacteriales</taxon>
        <taxon>environmental samples</taxon>
    </lineage>
</organism>
<evidence type="ECO:0000256" key="1">
    <source>
        <dbReference type="SAM" id="MobiDB-lite"/>
    </source>
</evidence>
<evidence type="ECO:0000313" key="2">
    <source>
        <dbReference type="EMBL" id="CAA9215747.1"/>
    </source>
</evidence>
<sequence>AGPGPDRTAGPAPGRPAGPAPRPQPVDGPPLAPDAAFRPGPGPNDPVHGQHLRTLIDWAAARPGVVGVVTAWSADGLVVGVALDADTEPEDVRRDAPHPVEPFAPARGLTPVHLRLTRSSTRIWTRGAARPVTPEPVPAGTLRRPTPPAVATLGPPPTRDTADARGDQIVDGFTLVGIDRDTGIAKGPPTPDGTDAALVAWAEARDGVTALLRGTATVGGEELRVYCVAVAETVDPEGVRRELAAAAGAAGLSRAAAEAFQPAGAISAFHLDVAVGSTRLWPAPA</sequence>
<feature type="compositionally biased region" description="Pro residues" evidence="1">
    <location>
        <begin position="13"/>
        <end position="32"/>
    </location>
</feature>
<feature type="region of interest" description="Disordered" evidence="1">
    <location>
        <begin position="1"/>
        <end position="49"/>
    </location>
</feature>
<protein>
    <submittedName>
        <fullName evidence="2">Uncharacterized protein</fullName>
    </submittedName>
</protein>
<feature type="non-terminal residue" evidence="2">
    <location>
        <position position="1"/>
    </location>
</feature>
<name>A0A6J4HA87_9ACTN</name>
<gene>
    <name evidence="2" type="ORF">AVDCRST_MAG41-206</name>
</gene>
<dbReference type="AlphaFoldDB" id="A0A6J4HA87"/>